<evidence type="ECO:0000256" key="1">
    <source>
        <dbReference type="PROSITE-ProRule" id="PRU00047"/>
    </source>
</evidence>
<keyword evidence="5" id="KW-1185">Reference proteome</keyword>
<dbReference type="Proteomes" id="UP001151760">
    <property type="component" value="Unassembled WGS sequence"/>
</dbReference>
<dbReference type="Gene3D" id="4.10.60.10">
    <property type="entry name" value="Zinc finger, CCHC-type"/>
    <property type="match status" value="1"/>
</dbReference>
<organism evidence="4 5">
    <name type="scientific">Tanacetum coccineum</name>
    <dbReference type="NCBI Taxonomy" id="301880"/>
    <lineage>
        <taxon>Eukaryota</taxon>
        <taxon>Viridiplantae</taxon>
        <taxon>Streptophyta</taxon>
        <taxon>Embryophyta</taxon>
        <taxon>Tracheophyta</taxon>
        <taxon>Spermatophyta</taxon>
        <taxon>Magnoliopsida</taxon>
        <taxon>eudicotyledons</taxon>
        <taxon>Gunneridae</taxon>
        <taxon>Pentapetalae</taxon>
        <taxon>asterids</taxon>
        <taxon>campanulids</taxon>
        <taxon>Asterales</taxon>
        <taxon>Asteraceae</taxon>
        <taxon>Asteroideae</taxon>
        <taxon>Anthemideae</taxon>
        <taxon>Anthemidinae</taxon>
        <taxon>Tanacetum</taxon>
    </lineage>
</organism>
<proteinExistence type="predicted"/>
<feature type="domain" description="CCHC-type" evidence="3">
    <location>
        <begin position="102"/>
        <end position="117"/>
    </location>
</feature>
<dbReference type="InterPro" id="IPR036875">
    <property type="entry name" value="Znf_CCHC_sf"/>
</dbReference>
<gene>
    <name evidence="4" type="ORF">Tco_0891840</name>
</gene>
<keyword evidence="1" id="KW-0863">Zinc-finger</keyword>
<reference evidence="4" key="2">
    <citation type="submission" date="2022-01" db="EMBL/GenBank/DDBJ databases">
        <authorList>
            <person name="Yamashiro T."/>
            <person name="Shiraishi A."/>
            <person name="Satake H."/>
            <person name="Nakayama K."/>
        </authorList>
    </citation>
    <scope>NUCLEOTIDE SEQUENCE</scope>
</reference>
<evidence type="ECO:0000259" key="3">
    <source>
        <dbReference type="PROSITE" id="PS50158"/>
    </source>
</evidence>
<keyword evidence="1" id="KW-0862">Zinc</keyword>
<evidence type="ECO:0000313" key="5">
    <source>
        <dbReference type="Proteomes" id="UP001151760"/>
    </source>
</evidence>
<dbReference type="EMBL" id="BQNB010013926">
    <property type="protein sequence ID" value="GJT21903.1"/>
    <property type="molecule type" value="Genomic_DNA"/>
</dbReference>
<evidence type="ECO:0000256" key="2">
    <source>
        <dbReference type="SAM" id="Coils"/>
    </source>
</evidence>
<evidence type="ECO:0000313" key="4">
    <source>
        <dbReference type="EMBL" id="GJT21903.1"/>
    </source>
</evidence>
<dbReference type="PROSITE" id="PS50158">
    <property type="entry name" value="ZF_CCHC"/>
    <property type="match status" value="1"/>
</dbReference>
<comment type="caution">
    <text evidence="4">The sequence shown here is derived from an EMBL/GenBank/DDBJ whole genome shotgun (WGS) entry which is preliminary data.</text>
</comment>
<keyword evidence="2" id="KW-0175">Coiled coil</keyword>
<reference evidence="4" key="1">
    <citation type="journal article" date="2022" name="Int. J. Mol. Sci.">
        <title>Draft Genome of Tanacetum Coccineum: Genomic Comparison of Closely Related Tanacetum-Family Plants.</title>
        <authorList>
            <person name="Yamashiro T."/>
            <person name="Shiraishi A."/>
            <person name="Nakayama K."/>
            <person name="Satake H."/>
        </authorList>
    </citation>
    <scope>NUCLEOTIDE SEQUENCE</scope>
</reference>
<feature type="coiled-coil region" evidence="2">
    <location>
        <begin position="183"/>
        <end position="245"/>
    </location>
</feature>
<dbReference type="Pfam" id="PF00098">
    <property type="entry name" value="zf-CCHC"/>
    <property type="match status" value="1"/>
</dbReference>
<sequence>MSNTNNTMQTQTSNALHNAIMEAGGKDHPLMLAPGKAIVNSPPPTYDQEPDMVAEDDAFIANQDNTLRTNIGTGYDNQRVVNVAGARENVGTHVVQQSGIQCYNCKEYGHVARECQKPKRAKDSAYHKEKMLLCKQEEAGIQLSVDQVILDVVDNSGPIFDVEPLQKDDDDLAKERDLHASLIEKLKCEIDDSKNRNKLFESSNKTLVDKLKSEIKEFKNKNKCLEQSLKNYKKANTDLAEINKLTSKDIDKFQTEHERYNDVNYALEVEIKCAKAKGCYNNNLALMLALESDEMIRLAQESRSKLSDLIKTF</sequence>
<keyword evidence="1" id="KW-0479">Metal-binding</keyword>
<accession>A0ABQ5C7A6</accession>
<dbReference type="SUPFAM" id="SSF57756">
    <property type="entry name" value="Retrovirus zinc finger-like domains"/>
    <property type="match status" value="1"/>
</dbReference>
<dbReference type="SMART" id="SM00343">
    <property type="entry name" value="ZnF_C2HC"/>
    <property type="match status" value="1"/>
</dbReference>
<protein>
    <submittedName>
        <fullName evidence="4">Retrovirus-related pol polyprotein from transposon TNT 1-94</fullName>
    </submittedName>
</protein>
<name>A0ABQ5C7A6_9ASTR</name>
<dbReference type="InterPro" id="IPR001878">
    <property type="entry name" value="Znf_CCHC"/>
</dbReference>